<dbReference type="Proteomes" id="UP000255317">
    <property type="component" value="Unassembled WGS sequence"/>
</dbReference>
<reference evidence="1 2" key="1">
    <citation type="submission" date="2018-07" db="EMBL/GenBank/DDBJ databases">
        <title>Genomic Encyclopedia of Type Strains, Phase IV (KMG-IV): sequencing the most valuable type-strain genomes for metagenomic binning, comparative biology and taxonomic classification.</title>
        <authorList>
            <person name="Goeker M."/>
        </authorList>
    </citation>
    <scope>NUCLEOTIDE SEQUENCE [LARGE SCALE GENOMIC DNA]</scope>
    <source>
        <strain evidence="1 2">DSM 101478</strain>
    </source>
</reference>
<evidence type="ECO:0000313" key="1">
    <source>
        <dbReference type="EMBL" id="RDK88581.1"/>
    </source>
</evidence>
<dbReference type="PROSITE" id="PS51257">
    <property type="entry name" value="PROKAR_LIPOPROTEIN"/>
    <property type="match status" value="1"/>
</dbReference>
<keyword evidence="2" id="KW-1185">Reference proteome</keyword>
<dbReference type="RefSeq" id="WP_115122270.1">
    <property type="nucleotide sequence ID" value="NZ_QRAO01000001.1"/>
</dbReference>
<gene>
    <name evidence="1" type="ORF">C8D94_101455</name>
</gene>
<dbReference type="EMBL" id="QRAO01000001">
    <property type="protein sequence ID" value="RDK88581.1"/>
    <property type="molecule type" value="Genomic_DNA"/>
</dbReference>
<name>A0A370QJR9_9FLAO</name>
<organism evidence="1 2">
    <name type="scientific">Marinirhabdus gelatinilytica</name>
    <dbReference type="NCBI Taxonomy" id="1703343"/>
    <lineage>
        <taxon>Bacteria</taxon>
        <taxon>Pseudomonadati</taxon>
        <taxon>Bacteroidota</taxon>
        <taxon>Flavobacteriia</taxon>
        <taxon>Flavobacteriales</taxon>
        <taxon>Flavobacteriaceae</taxon>
    </lineage>
</organism>
<sequence length="167" mass="18261">MKKLLLLLLSATLIACDSDDDNTPNRSSENIEVSIDGGTPQPYKMNIEARFIPLPPTSGFMGYFVIDSSNGTDAFHLELPRTIQSDYTAPYTVTITNPVLINSVLTIEGVDIDYANTTNTVTLQLQQYGNVGQQVVLDVNGTYFDSSNAQHSIAIAIDVERDPFTNP</sequence>
<dbReference type="AlphaFoldDB" id="A0A370QJR9"/>
<evidence type="ECO:0000313" key="2">
    <source>
        <dbReference type="Proteomes" id="UP000255317"/>
    </source>
</evidence>
<protein>
    <submittedName>
        <fullName evidence="1">Uncharacterized protein</fullName>
    </submittedName>
</protein>
<accession>A0A370QJR9</accession>
<comment type="caution">
    <text evidence="1">The sequence shown here is derived from an EMBL/GenBank/DDBJ whole genome shotgun (WGS) entry which is preliminary data.</text>
</comment>
<proteinExistence type="predicted"/>